<evidence type="ECO:0000313" key="5">
    <source>
        <dbReference type="Proteomes" id="UP000220922"/>
    </source>
</evidence>
<keyword evidence="3" id="KW-0812">Transmembrane</keyword>
<feature type="coiled-coil region" evidence="1">
    <location>
        <begin position="213"/>
        <end position="247"/>
    </location>
</feature>
<proteinExistence type="predicted"/>
<dbReference type="PANTHER" id="PTHR32309:SF13">
    <property type="entry name" value="FERRIC ENTEROBACTIN TRANSPORT PROTEIN FEPE"/>
    <property type="match status" value="1"/>
</dbReference>
<keyword evidence="5" id="KW-1185">Reference proteome</keyword>
<keyword evidence="3" id="KW-0472">Membrane</keyword>
<organism evidence="4 5">
    <name type="scientific">Candidatus Chloroploca asiatica</name>
    <dbReference type="NCBI Taxonomy" id="1506545"/>
    <lineage>
        <taxon>Bacteria</taxon>
        <taxon>Bacillati</taxon>
        <taxon>Chloroflexota</taxon>
        <taxon>Chloroflexia</taxon>
        <taxon>Chloroflexales</taxon>
        <taxon>Chloroflexineae</taxon>
        <taxon>Oscillochloridaceae</taxon>
        <taxon>Candidatus Chloroploca</taxon>
    </lineage>
</organism>
<accession>A0A2H3L2X3</accession>
<keyword evidence="3" id="KW-1133">Transmembrane helix</keyword>
<evidence type="ECO:0000256" key="3">
    <source>
        <dbReference type="SAM" id="Phobius"/>
    </source>
</evidence>
<feature type="transmembrane region" description="Helical" evidence="3">
    <location>
        <begin position="271"/>
        <end position="296"/>
    </location>
</feature>
<dbReference type="InterPro" id="IPR050445">
    <property type="entry name" value="Bact_polysacc_biosynth/exp"/>
</dbReference>
<evidence type="ECO:0008006" key="6">
    <source>
        <dbReference type="Google" id="ProtNLM"/>
    </source>
</evidence>
<evidence type="ECO:0000313" key="4">
    <source>
        <dbReference type="EMBL" id="PDV96570.1"/>
    </source>
</evidence>
<dbReference type="GO" id="GO:0004713">
    <property type="term" value="F:protein tyrosine kinase activity"/>
    <property type="evidence" value="ECO:0007669"/>
    <property type="project" value="TreeGrafter"/>
</dbReference>
<reference evidence="4 5" key="1">
    <citation type="submission" date="2016-05" db="EMBL/GenBank/DDBJ databases">
        <authorList>
            <person name="Lavstsen T."/>
            <person name="Jespersen J.S."/>
        </authorList>
    </citation>
    <scope>NUCLEOTIDE SEQUENCE [LARGE SCALE GENOMIC DNA]</scope>
    <source>
        <strain evidence="4 5">B7-9</strain>
    </source>
</reference>
<dbReference type="Proteomes" id="UP000220922">
    <property type="component" value="Unassembled WGS sequence"/>
</dbReference>
<evidence type="ECO:0000256" key="2">
    <source>
        <dbReference type="SAM" id="MobiDB-lite"/>
    </source>
</evidence>
<gene>
    <name evidence="4" type="ORF">A9Q02_06330</name>
</gene>
<name>A0A2H3L2X3_9CHLR</name>
<comment type="caution">
    <text evidence="4">The sequence shown here is derived from an EMBL/GenBank/DDBJ whole genome shotgun (WGS) entry which is preliminary data.</text>
</comment>
<dbReference type="AlphaFoldDB" id="A0A2H3L2X3"/>
<sequence>MLRLITLRFLETIFRNYRLYILILGAALLAAPAIFFLIPPNYQVRGTVYVQRDSLLTSLSDVTQVTQYTSPSQATLSEVVSLIYTDSFASDVLKETSLRNNVLAEGRFRERALRDYRDAMMVMAEGVNIVVFVATHPDPVLAQQMVNETMNAYVDWRLTFERTDSEVARDFFADLIVRYEEDLARAERSLFDYLMLYPDPIRGARPSEEVFEINRLQSLVAQAANRLADAKDKEENARLSLAKVNSEALQRYLVIDSPAIPTQPPSLLRRAIFVFGGFLAGGFFLILAHIALLMLFDRGLYFPTDVQYGLNAPTLAMVPLIQHRSSSNMRVSSSSLSDPGATGAAGAVSPVKS</sequence>
<dbReference type="PANTHER" id="PTHR32309">
    <property type="entry name" value="TYROSINE-PROTEIN KINASE"/>
    <property type="match status" value="1"/>
</dbReference>
<feature type="region of interest" description="Disordered" evidence="2">
    <location>
        <begin position="330"/>
        <end position="353"/>
    </location>
</feature>
<dbReference type="RefSeq" id="WP_097655289.1">
    <property type="nucleotide sequence ID" value="NZ_LYXE01000188.1"/>
</dbReference>
<dbReference type="EMBL" id="LYXE01000188">
    <property type="protein sequence ID" value="PDV96570.1"/>
    <property type="molecule type" value="Genomic_DNA"/>
</dbReference>
<evidence type="ECO:0000256" key="1">
    <source>
        <dbReference type="SAM" id="Coils"/>
    </source>
</evidence>
<keyword evidence="1" id="KW-0175">Coiled coil</keyword>
<feature type="transmembrane region" description="Helical" evidence="3">
    <location>
        <begin position="20"/>
        <end position="38"/>
    </location>
</feature>
<protein>
    <recommendedName>
        <fullName evidence="6">Lipopolysaccharide biosynthesis protein</fullName>
    </recommendedName>
</protein>
<dbReference type="OrthoDB" id="143849at2"/>
<dbReference type="GO" id="GO:0005886">
    <property type="term" value="C:plasma membrane"/>
    <property type="evidence" value="ECO:0007669"/>
    <property type="project" value="TreeGrafter"/>
</dbReference>